<keyword evidence="2" id="KW-1185">Reference proteome</keyword>
<dbReference type="Pfam" id="PF11692">
    <property type="entry name" value="DUF3289"/>
    <property type="match status" value="1"/>
</dbReference>
<evidence type="ECO:0000313" key="2">
    <source>
        <dbReference type="Proteomes" id="UP000288794"/>
    </source>
</evidence>
<gene>
    <name evidence="1" type="ORF">ED28_03390</name>
</gene>
<evidence type="ECO:0008006" key="3">
    <source>
        <dbReference type="Google" id="ProtNLM"/>
    </source>
</evidence>
<accession>A0A443IGZ0</accession>
<comment type="caution">
    <text evidence="1">The sequence shown here is derived from an EMBL/GenBank/DDBJ whole genome shotgun (WGS) entry which is preliminary data.</text>
</comment>
<reference evidence="1 2" key="1">
    <citation type="submission" date="2014-04" db="EMBL/GenBank/DDBJ databases">
        <title>Draft genome sequence of Pantoea beijingensis strain LMG 27579, an emerging pathogen to Pleurotus eryngii with potential industrial application.</title>
        <authorList>
            <person name="Xu F."/>
            <person name="Liu Y."/>
            <person name="Wang S."/>
            <person name="Yin Y."/>
            <person name="Ma Y."/>
            <person name="Zhao S."/>
            <person name="Rong C."/>
        </authorList>
    </citation>
    <scope>NUCLEOTIDE SEQUENCE [LARGE SCALE GENOMIC DNA]</scope>
    <source>
        <strain evidence="1 2">LMG 27579</strain>
    </source>
</reference>
<evidence type="ECO:0000313" key="1">
    <source>
        <dbReference type="EMBL" id="RWR03355.1"/>
    </source>
</evidence>
<sequence length="297" mass="33851">MSEAKSKGLEPMPLPARIYATQRMMDDYDAKDMHYGDLSAEVLKGRFGLTDISAKVDPNTLTLVPSAPTSPFGGFYPGSLAKSAPVVVSREESARIMFDEFRELAKLFSFQGLYKNIITEMIDHMQEKSGTPYSSSLLDRALKEQILNDHSEQSSLLKIKKALKTAVNYEYGFIPLDKKASLFDEKGNLDAVNSAVLPKFDRLIDRTNGLVITVHDTWSTHITLESLEFEGESFRAKVHYRIQDHFGLDDADVQNPLYREFRIFRLWFTLQHWDLYGYKPFITEMNATLEISGRRGE</sequence>
<dbReference type="InterPro" id="IPR017483">
    <property type="entry name" value="CHP03034"/>
</dbReference>
<dbReference type="AlphaFoldDB" id="A0A443IGZ0"/>
<proteinExistence type="predicted"/>
<dbReference type="Proteomes" id="UP000288794">
    <property type="component" value="Unassembled WGS sequence"/>
</dbReference>
<dbReference type="NCBIfam" id="TIGR03034">
    <property type="entry name" value="YPO3983 family protein"/>
    <property type="match status" value="1"/>
</dbReference>
<organism evidence="1 2">
    <name type="scientific">[Pantoea] beijingensis</name>
    <dbReference type="NCBI Taxonomy" id="1324864"/>
    <lineage>
        <taxon>Bacteria</taxon>
        <taxon>Pseudomonadati</taxon>
        <taxon>Pseudomonadota</taxon>
        <taxon>Gammaproteobacteria</taxon>
        <taxon>Enterobacterales</taxon>
        <taxon>Erwiniaceae</taxon>
        <taxon>Erwinia</taxon>
    </lineage>
</organism>
<protein>
    <recommendedName>
        <fullName evidence="3">DUF3289 family protein</fullName>
    </recommendedName>
</protein>
<name>A0A443IGZ0_9GAMM</name>
<dbReference type="EMBL" id="JMEE01000002">
    <property type="protein sequence ID" value="RWR03355.1"/>
    <property type="molecule type" value="Genomic_DNA"/>
</dbReference>